<dbReference type="InterPro" id="IPR000626">
    <property type="entry name" value="Ubiquitin-like_dom"/>
</dbReference>
<protein>
    <recommendedName>
        <fullName evidence="2">Ubiquitin-like domain-containing protein</fullName>
    </recommendedName>
</protein>
<feature type="compositionally biased region" description="Low complexity" evidence="1">
    <location>
        <begin position="182"/>
        <end position="198"/>
    </location>
</feature>
<dbReference type="FunFam" id="3.10.20.90:FF:000341">
    <property type="entry name" value="Ubiquitin-like superfamily protein"/>
    <property type="match status" value="1"/>
</dbReference>
<dbReference type="CDD" id="cd17039">
    <property type="entry name" value="Ubl_ubiquitin_like"/>
    <property type="match status" value="3"/>
</dbReference>
<dbReference type="GO" id="GO:0043161">
    <property type="term" value="P:proteasome-mediated ubiquitin-dependent protein catabolic process"/>
    <property type="evidence" value="ECO:0000318"/>
    <property type="project" value="GO_Central"/>
</dbReference>
<dbReference type="PANTHER" id="PTHR10621:SF38">
    <property type="entry name" value="UBIQUITIN DOMAIN-CONTAINING PROTEIN 7SL RNA1-RELATED"/>
    <property type="match status" value="1"/>
</dbReference>
<dbReference type="GO" id="GO:0005829">
    <property type="term" value="C:cytosol"/>
    <property type="evidence" value="ECO:0000318"/>
    <property type="project" value="GO_Central"/>
</dbReference>
<dbReference type="FunCoup" id="A0A3Q7IRZ1">
    <property type="interactions" value="56"/>
</dbReference>
<dbReference type="SUPFAM" id="SSF54236">
    <property type="entry name" value="Ubiquitin-like"/>
    <property type="match status" value="3"/>
</dbReference>
<dbReference type="Pfam" id="PF00240">
    <property type="entry name" value="ubiquitin"/>
    <property type="match status" value="3"/>
</dbReference>
<dbReference type="STRING" id="4081.A0A3Q7IRZ1"/>
<dbReference type="GO" id="GO:0031593">
    <property type="term" value="F:polyubiquitin modification-dependent protein binding"/>
    <property type="evidence" value="ECO:0000318"/>
    <property type="project" value="GO_Central"/>
</dbReference>
<feature type="domain" description="Ubiquitin-like" evidence="2">
    <location>
        <begin position="205"/>
        <end position="282"/>
    </location>
</feature>
<dbReference type="PANTHER" id="PTHR10621">
    <property type="entry name" value="UV EXCISION REPAIR PROTEIN RAD23"/>
    <property type="match status" value="1"/>
</dbReference>
<dbReference type="OrthoDB" id="419317at2759"/>
<organism evidence="3">
    <name type="scientific">Solanum lycopersicum</name>
    <name type="common">Tomato</name>
    <name type="synonym">Lycopersicon esculentum</name>
    <dbReference type="NCBI Taxonomy" id="4081"/>
    <lineage>
        <taxon>Eukaryota</taxon>
        <taxon>Viridiplantae</taxon>
        <taxon>Streptophyta</taxon>
        <taxon>Embryophyta</taxon>
        <taxon>Tracheophyta</taxon>
        <taxon>Spermatophyta</taxon>
        <taxon>Magnoliopsida</taxon>
        <taxon>eudicotyledons</taxon>
        <taxon>Gunneridae</taxon>
        <taxon>Pentapetalae</taxon>
        <taxon>asterids</taxon>
        <taxon>lamiids</taxon>
        <taxon>Solanales</taxon>
        <taxon>Solanaceae</taxon>
        <taxon>Solanoideae</taxon>
        <taxon>Solaneae</taxon>
        <taxon>Solanum</taxon>
        <taxon>Solanum subgen. Lycopersicon</taxon>
    </lineage>
</organism>
<sequence length="284" mass="31989">MDVFIQPTKGRSFAIEVGYFDTILEIKDKIQRHQGIPIPKQTLIFKGNVLDDHLNVHYSDILDRSHIQLVVESEPDKNNAVKAEQPSPSSLTRKIQLLFKMPISKLGVVLEVDDTDRVRRVKERIHDMEGVHVSKLVMHANGIEMMDHQTLQEYGLINNSEINVSIKPSTIMVSSPPPPPTTTTTKLTTSSGSPMNNNGNGLKKLRIMVLSKCGTNKIPIEVNPSDNVGHLKKELQKLELELPQEGYFFIYKQNVMDDDRSFRWHHVCQGDTIEIFNGSVTGGV</sequence>
<dbReference type="GO" id="GO:0005654">
    <property type="term" value="C:nucleoplasm"/>
    <property type="evidence" value="ECO:0000318"/>
    <property type="project" value="GO_Central"/>
</dbReference>
<accession>A0A3Q7IRZ1</accession>
<dbReference type="SMR" id="A0A3Q7IRZ1"/>
<dbReference type="OMA" id="MVLTKCG"/>
<evidence type="ECO:0000259" key="2">
    <source>
        <dbReference type="PROSITE" id="PS50053"/>
    </source>
</evidence>
<dbReference type="SMART" id="SM00213">
    <property type="entry name" value="UBQ"/>
    <property type="match status" value="3"/>
</dbReference>
<evidence type="ECO:0000256" key="1">
    <source>
        <dbReference type="SAM" id="MobiDB-lite"/>
    </source>
</evidence>
<dbReference type="GO" id="GO:0070628">
    <property type="term" value="F:proteasome binding"/>
    <property type="evidence" value="ECO:0000318"/>
    <property type="project" value="GO_Central"/>
</dbReference>
<feature type="domain" description="Ubiquitin-like" evidence="2">
    <location>
        <begin position="1"/>
        <end position="72"/>
    </location>
</feature>
<dbReference type="PaxDb" id="4081-Solyc11g011900.1.1"/>
<reference evidence="3" key="1">
    <citation type="journal article" date="2012" name="Nature">
        <title>The tomato genome sequence provides insights into fleshy fruit evolution.</title>
        <authorList>
            <consortium name="Tomato Genome Consortium"/>
        </authorList>
    </citation>
    <scope>NUCLEOTIDE SEQUENCE [LARGE SCALE GENOMIC DNA]</scope>
    <source>
        <strain evidence="3">cv. Heinz 1706</strain>
    </source>
</reference>
<dbReference type="EnsemblPlants" id="Solyc11g011900.1.1">
    <property type="protein sequence ID" value="Solyc11g011900.1.1.1"/>
    <property type="gene ID" value="Solyc11g011900.1"/>
</dbReference>
<dbReference type="Proteomes" id="UP000004994">
    <property type="component" value="Chromosome 11"/>
</dbReference>
<dbReference type="Gramene" id="Solyc11g011900.1.1">
    <property type="protein sequence ID" value="Solyc11g011900.1.1.1"/>
    <property type="gene ID" value="Solyc11g011900.1"/>
</dbReference>
<dbReference type="InterPro" id="IPR019956">
    <property type="entry name" value="Ubiquitin_dom"/>
</dbReference>
<name>A0A3Q7IRZ1_SOLLC</name>
<reference evidence="3" key="2">
    <citation type="submission" date="2019-01" db="UniProtKB">
        <authorList>
            <consortium name="EnsemblPlants"/>
        </authorList>
    </citation>
    <scope>IDENTIFICATION</scope>
    <source>
        <strain evidence="3">cv. Heinz 1706</strain>
    </source>
</reference>
<evidence type="ECO:0000313" key="4">
    <source>
        <dbReference type="Proteomes" id="UP000004994"/>
    </source>
</evidence>
<proteinExistence type="predicted"/>
<evidence type="ECO:0000313" key="3">
    <source>
        <dbReference type="EnsemblPlants" id="Solyc11g011900.1.1.1"/>
    </source>
</evidence>
<dbReference type="PRINTS" id="PR00348">
    <property type="entry name" value="UBIQUITIN"/>
</dbReference>
<feature type="domain" description="Ubiquitin-like" evidence="2">
    <location>
        <begin position="95"/>
        <end position="167"/>
    </location>
</feature>
<dbReference type="InterPro" id="IPR029071">
    <property type="entry name" value="Ubiquitin-like_domsf"/>
</dbReference>
<dbReference type="AlphaFoldDB" id="A0A3Q7IRZ1"/>
<dbReference type="GO" id="GO:0043130">
    <property type="term" value="F:ubiquitin binding"/>
    <property type="evidence" value="ECO:0000318"/>
    <property type="project" value="GO_Central"/>
</dbReference>
<keyword evidence="4" id="KW-1185">Reference proteome</keyword>
<dbReference type="Gene3D" id="3.10.20.90">
    <property type="entry name" value="Phosphatidylinositol 3-kinase Catalytic Subunit, Chain A, domain 1"/>
    <property type="match status" value="3"/>
</dbReference>
<dbReference type="InParanoid" id="A0A3Q7IRZ1"/>
<dbReference type="PROSITE" id="PS50053">
    <property type="entry name" value="UBIQUITIN_2"/>
    <property type="match status" value="3"/>
</dbReference>
<feature type="region of interest" description="Disordered" evidence="1">
    <location>
        <begin position="170"/>
        <end position="198"/>
    </location>
</feature>